<evidence type="ECO:0000313" key="11">
    <source>
        <dbReference type="EMBL" id="KAF8397178.1"/>
    </source>
</evidence>
<name>A0A834Z2W5_TETSI</name>
<evidence type="ECO:0000259" key="10">
    <source>
        <dbReference type="Pfam" id="PF04535"/>
    </source>
</evidence>
<accession>A0A834Z2W5</accession>
<keyword evidence="7 8" id="KW-0472">Membrane</keyword>
<keyword evidence="5 8" id="KW-0812">Transmembrane</keyword>
<proteinExistence type="inferred from homology"/>
<dbReference type="EMBL" id="JABCRI010000011">
    <property type="protein sequence ID" value="KAF8397178.1"/>
    <property type="molecule type" value="Genomic_DNA"/>
</dbReference>
<evidence type="ECO:0000256" key="6">
    <source>
        <dbReference type="ARBA" id="ARBA00022989"/>
    </source>
</evidence>
<feature type="transmembrane region" description="Helical" evidence="8">
    <location>
        <begin position="165"/>
        <end position="186"/>
    </location>
</feature>
<dbReference type="OMA" id="RMRESQD"/>
<dbReference type="PANTHER" id="PTHR33573">
    <property type="entry name" value="CASP-LIKE PROTEIN 4A4"/>
    <property type="match status" value="1"/>
</dbReference>
<evidence type="ECO:0000313" key="12">
    <source>
        <dbReference type="Proteomes" id="UP000655225"/>
    </source>
</evidence>
<evidence type="ECO:0000256" key="3">
    <source>
        <dbReference type="ARBA" id="ARBA00011489"/>
    </source>
</evidence>
<feature type="domain" description="Casparian strip membrane protein" evidence="10">
    <location>
        <begin position="46"/>
        <end position="175"/>
    </location>
</feature>
<comment type="subcellular location">
    <subcellularLocation>
        <location evidence="1 8">Cell membrane</location>
        <topology evidence="1 8">Multi-pass membrane protein</topology>
    </subcellularLocation>
</comment>
<dbReference type="Proteomes" id="UP000655225">
    <property type="component" value="Unassembled WGS sequence"/>
</dbReference>
<feature type="transmembrane region" description="Helical" evidence="8">
    <location>
        <begin position="51"/>
        <end position="69"/>
    </location>
</feature>
<keyword evidence="6 8" id="KW-1133">Transmembrane helix</keyword>
<dbReference type="OrthoDB" id="1924823at2759"/>
<keyword evidence="4 8" id="KW-1003">Cell membrane</keyword>
<dbReference type="InterPro" id="IPR006702">
    <property type="entry name" value="CASP_dom"/>
</dbReference>
<feature type="region of interest" description="Disordered" evidence="9">
    <location>
        <begin position="1"/>
        <end position="25"/>
    </location>
</feature>
<comment type="similarity">
    <text evidence="2 8">Belongs to the Casparian strip membrane proteins (CASP) family.</text>
</comment>
<evidence type="ECO:0000256" key="5">
    <source>
        <dbReference type="ARBA" id="ARBA00022692"/>
    </source>
</evidence>
<evidence type="ECO:0000256" key="2">
    <source>
        <dbReference type="ARBA" id="ARBA00007651"/>
    </source>
</evidence>
<comment type="caution">
    <text evidence="11">The sequence shown here is derived from an EMBL/GenBank/DDBJ whole genome shotgun (WGS) entry which is preliminary data.</text>
</comment>
<gene>
    <name evidence="11" type="ORF">HHK36_016085</name>
</gene>
<protein>
    <recommendedName>
        <fullName evidence="8">CASP-like protein</fullName>
    </recommendedName>
</protein>
<dbReference type="Pfam" id="PF04535">
    <property type="entry name" value="CASP_dom"/>
    <property type="match status" value="1"/>
</dbReference>
<feature type="transmembrane region" description="Helical" evidence="8">
    <location>
        <begin position="125"/>
        <end position="145"/>
    </location>
</feature>
<dbReference type="GO" id="GO:0005886">
    <property type="term" value="C:plasma membrane"/>
    <property type="evidence" value="ECO:0007669"/>
    <property type="project" value="UniProtKB-SubCell"/>
</dbReference>
<evidence type="ECO:0000256" key="4">
    <source>
        <dbReference type="ARBA" id="ARBA00022475"/>
    </source>
</evidence>
<reference evidence="11 12" key="1">
    <citation type="submission" date="2020-04" db="EMBL/GenBank/DDBJ databases">
        <title>Plant Genome Project.</title>
        <authorList>
            <person name="Zhang R.-G."/>
        </authorList>
    </citation>
    <scope>NUCLEOTIDE SEQUENCE [LARGE SCALE GENOMIC DNA]</scope>
    <source>
        <strain evidence="11">YNK0</strain>
        <tissue evidence="11">Leaf</tissue>
    </source>
</reference>
<dbReference type="AlphaFoldDB" id="A0A834Z2W5"/>
<comment type="subunit">
    <text evidence="3 8">Homodimer and heterodimers.</text>
</comment>
<dbReference type="PANTHER" id="PTHR33573:SF57">
    <property type="entry name" value="CASP-LIKE PROTEIN 4B1"/>
    <property type="match status" value="1"/>
</dbReference>
<organism evidence="11 12">
    <name type="scientific">Tetracentron sinense</name>
    <name type="common">Spur-leaf</name>
    <dbReference type="NCBI Taxonomy" id="13715"/>
    <lineage>
        <taxon>Eukaryota</taxon>
        <taxon>Viridiplantae</taxon>
        <taxon>Streptophyta</taxon>
        <taxon>Embryophyta</taxon>
        <taxon>Tracheophyta</taxon>
        <taxon>Spermatophyta</taxon>
        <taxon>Magnoliopsida</taxon>
        <taxon>Trochodendrales</taxon>
        <taxon>Trochodendraceae</taxon>
        <taxon>Tetracentron</taxon>
    </lineage>
</organism>
<evidence type="ECO:0000256" key="9">
    <source>
        <dbReference type="SAM" id="MobiDB-lite"/>
    </source>
</evidence>
<evidence type="ECO:0000256" key="1">
    <source>
        <dbReference type="ARBA" id="ARBA00004651"/>
    </source>
</evidence>
<keyword evidence="12" id="KW-1185">Reference proteome</keyword>
<feature type="transmembrane region" description="Helical" evidence="8">
    <location>
        <begin position="84"/>
        <end position="104"/>
    </location>
</feature>
<evidence type="ECO:0000256" key="8">
    <source>
        <dbReference type="RuleBase" id="RU361233"/>
    </source>
</evidence>
<evidence type="ECO:0000256" key="7">
    <source>
        <dbReference type="ARBA" id="ARBA00023136"/>
    </source>
</evidence>
<sequence length="194" mass="21474">MTTSDDPTAKKPVEFPATAPPADAENQKTTVGVSSILQRWKREDFLKRGSLALRGLALLFSLLSFIIMASNKHGDWKNFDKYEEYRYCLAIAILSTFYTGGQALRQVHEFSTGKHLFSQRTSAMLEFFGDQIVAYLLMSAASAAVPLTNRMREGSDNIFTDSSASAIGMAFLAFITLALSAMISGFKLSNQRYI</sequence>